<feature type="coiled-coil region" evidence="2">
    <location>
        <begin position="172"/>
        <end position="199"/>
    </location>
</feature>
<keyword evidence="5" id="KW-1185">Reference proteome</keyword>
<keyword evidence="1" id="KW-0831">Ubiquinone biosynthesis</keyword>
<dbReference type="AlphaFoldDB" id="A0A4Z0F9S0"/>
<dbReference type="OrthoDB" id="9796077at2"/>
<comment type="similarity">
    <text evidence="1">Belongs to the UbiJ family.</text>
</comment>
<dbReference type="PANTHER" id="PTHR38693">
    <property type="entry name" value="UBIQUINONE BIOSYNTHESIS PROTEIN UBIJ"/>
    <property type="match status" value="1"/>
</dbReference>
<accession>A0A4Z0F9S0</accession>
<dbReference type="EMBL" id="SRIO01000012">
    <property type="protein sequence ID" value="TFZ82121.1"/>
    <property type="molecule type" value="Genomic_DNA"/>
</dbReference>
<evidence type="ECO:0000256" key="2">
    <source>
        <dbReference type="SAM" id="Coils"/>
    </source>
</evidence>
<comment type="subcellular location">
    <subcellularLocation>
        <location evidence="1">Cytoplasm</location>
    </subcellularLocation>
</comment>
<comment type="function">
    <text evidence="1">Required for ubiquinone (coenzyme Q) biosynthesis. Binds hydrophobic ubiquinone biosynthetic intermediates via its SCP2 domain and is essential for the stability of the Ubi complex. May constitute a docking platform where Ubi enzymes assemble and access their SCP2-bound polyprenyl substrates.</text>
</comment>
<dbReference type="Proteomes" id="UP000297890">
    <property type="component" value="Unassembled WGS sequence"/>
</dbReference>
<dbReference type="HAMAP" id="MF_02215">
    <property type="entry name" value="UbiJ"/>
    <property type="match status" value="1"/>
</dbReference>
<keyword evidence="1" id="KW-0963">Cytoplasm</keyword>
<evidence type="ECO:0000259" key="3">
    <source>
        <dbReference type="Pfam" id="PF02036"/>
    </source>
</evidence>
<reference evidence="4 5" key="1">
    <citation type="journal article" date="2019" name="ISME J.">
        <title>Candidatus Macondimonas diazotrophica, a novel gammaproteobacterial genus dominating crude-oil-contaminated coastal sediments.</title>
        <authorList>
            <person name="Karthikeyan S."/>
            <person name="Konstantinidis K."/>
        </authorList>
    </citation>
    <scope>NUCLEOTIDE SEQUENCE [LARGE SCALE GENOMIC DNA]</scope>
    <source>
        <strain evidence="4 5">KTK01</strain>
    </source>
</reference>
<organism evidence="4 5">
    <name type="scientific">Candidatus Macondimonas diazotrophica</name>
    <dbReference type="NCBI Taxonomy" id="2305248"/>
    <lineage>
        <taxon>Bacteria</taxon>
        <taxon>Pseudomonadati</taxon>
        <taxon>Pseudomonadota</taxon>
        <taxon>Gammaproteobacteria</taxon>
        <taxon>Chromatiales</taxon>
        <taxon>Ectothiorhodospiraceae</taxon>
        <taxon>Candidatus Macondimonas</taxon>
    </lineage>
</organism>
<name>A0A4Z0F9S0_9GAMM</name>
<dbReference type="GO" id="GO:0005737">
    <property type="term" value="C:cytoplasm"/>
    <property type="evidence" value="ECO:0007669"/>
    <property type="project" value="UniProtKB-SubCell"/>
</dbReference>
<evidence type="ECO:0000313" key="4">
    <source>
        <dbReference type="EMBL" id="TFZ82121.1"/>
    </source>
</evidence>
<dbReference type="Pfam" id="PF02036">
    <property type="entry name" value="SCP2"/>
    <property type="match status" value="1"/>
</dbReference>
<feature type="domain" description="SCP2" evidence="3">
    <location>
        <begin position="20"/>
        <end position="110"/>
    </location>
</feature>
<dbReference type="RefSeq" id="WP_135282230.1">
    <property type="nucleotide sequence ID" value="NZ_SRIO01000012.1"/>
</dbReference>
<dbReference type="PANTHER" id="PTHR38693:SF1">
    <property type="entry name" value="UBIQUINONE BIOSYNTHESIS ACCESSORY FACTOR UBIJ"/>
    <property type="match status" value="1"/>
</dbReference>
<comment type="pathway">
    <text evidence="1">Cofactor biosynthesis; ubiquinone biosynthesis.</text>
</comment>
<dbReference type="InterPro" id="IPR003033">
    <property type="entry name" value="SCP2_sterol-bd_dom"/>
</dbReference>
<keyword evidence="2" id="KW-0175">Coiled coil</keyword>
<dbReference type="InterPro" id="IPR038989">
    <property type="entry name" value="UbiJ"/>
</dbReference>
<proteinExistence type="inferred from homology"/>
<gene>
    <name evidence="1" type="primary">ubiJ</name>
    <name evidence="4" type="ORF">E4680_09795</name>
</gene>
<dbReference type="GO" id="GO:0006744">
    <property type="term" value="P:ubiquinone biosynthetic process"/>
    <property type="evidence" value="ECO:0007669"/>
    <property type="project" value="UniProtKB-UniRule"/>
</dbReference>
<protein>
    <recommendedName>
        <fullName evidence="1">Ubiquinone biosynthesis accessory factor UbiJ</fullName>
    </recommendedName>
</protein>
<comment type="caution">
    <text evidence="4">The sequence shown here is derived from an EMBL/GenBank/DDBJ whole genome shotgun (WGS) entry which is preliminary data.</text>
</comment>
<evidence type="ECO:0000256" key="1">
    <source>
        <dbReference type="HAMAP-Rule" id="MF_02215"/>
    </source>
</evidence>
<dbReference type="UniPathway" id="UPA00232"/>
<sequence length="207" mass="22537">MAINDTLPLALLEQGLNYRLRGSPAAERLLERLQGRMLALQARDLNRSLYLLAHRSGLQVLAQSDEPAQATLSGSLASLSRLAGANTGRLPEGVALEGDIEIAEGFSQLIVLARPDLESLLSSAFGDALAHTVGTGLRRAGTWIRRSLLSLGQDTSEYLRYETDLLPDRPEVTAWMDEVDRLRDDVARLAARVARLQDETTPSDPAP</sequence>
<evidence type="ECO:0000313" key="5">
    <source>
        <dbReference type="Proteomes" id="UP000297890"/>
    </source>
</evidence>